<dbReference type="EMBL" id="JAAGWQ010000114">
    <property type="protein sequence ID" value="KAF5665989.1"/>
    <property type="molecule type" value="Genomic_DNA"/>
</dbReference>
<comment type="caution">
    <text evidence="2">The sequence shown here is derived from an EMBL/GenBank/DDBJ whole genome shotgun (WGS) entry which is preliminary data.</text>
</comment>
<evidence type="ECO:0000256" key="1">
    <source>
        <dbReference type="SAM" id="SignalP"/>
    </source>
</evidence>
<feature type="chain" id="PRO_5034064546" evidence="1">
    <location>
        <begin position="19"/>
        <end position="131"/>
    </location>
</feature>
<dbReference type="Proteomes" id="UP000567885">
    <property type="component" value="Unassembled WGS sequence"/>
</dbReference>
<feature type="signal peptide" evidence="1">
    <location>
        <begin position="1"/>
        <end position="18"/>
    </location>
</feature>
<accession>A0A8H5WQ42</accession>
<organism evidence="2 3">
    <name type="scientific">Fusarium heterosporum</name>
    <dbReference type="NCBI Taxonomy" id="42747"/>
    <lineage>
        <taxon>Eukaryota</taxon>
        <taxon>Fungi</taxon>
        <taxon>Dikarya</taxon>
        <taxon>Ascomycota</taxon>
        <taxon>Pezizomycotina</taxon>
        <taxon>Sordariomycetes</taxon>
        <taxon>Hypocreomycetidae</taxon>
        <taxon>Hypocreales</taxon>
        <taxon>Nectriaceae</taxon>
        <taxon>Fusarium</taxon>
        <taxon>Fusarium heterosporum species complex</taxon>
    </lineage>
</organism>
<gene>
    <name evidence="2" type="ORF">FHETE_6452</name>
</gene>
<dbReference type="AlphaFoldDB" id="A0A8H5WQ42"/>
<reference evidence="2 3" key="1">
    <citation type="submission" date="2020-05" db="EMBL/GenBank/DDBJ databases">
        <title>Identification and distribution of gene clusters putatively required for synthesis of sphingolipid metabolism inhibitors in phylogenetically diverse species of the filamentous fungus Fusarium.</title>
        <authorList>
            <person name="Kim H.-S."/>
            <person name="Busman M."/>
            <person name="Brown D.W."/>
            <person name="Divon H."/>
            <person name="Uhlig S."/>
            <person name="Proctor R.H."/>
        </authorList>
    </citation>
    <scope>NUCLEOTIDE SEQUENCE [LARGE SCALE GENOMIC DNA]</scope>
    <source>
        <strain evidence="2 3">NRRL 20693</strain>
    </source>
</reference>
<proteinExistence type="predicted"/>
<keyword evidence="3" id="KW-1185">Reference proteome</keyword>
<name>A0A8H5WQ42_FUSHE</name>
<keyword evidence="2" id="KW-0346">Stress response</keyword>
<evidence type="ECO:0000313" key="3">
    <source>
        <dbReference type="Proteomes" id="UP000567885"/>
    </source>
</evidence>
<protein>
    <submittedName>
        <fullName evidence="2">Heat shock 70 (Hsp70)</fullName>
    </submittedName>
</protein>
<sequence length="131" mass="14750">MLLLLNLAWSLLVHPSYHSPAFDIVFPSHNALVSLFAAAGFLLLPDLELVLSGDRPSLSWFKSVGISIFERDQVPFKSWGIYLHVLIKSGSPPFYFTVARLHLQSLVFAPDLKTIAYNTLFLPKAWRKPAQ</sequence>
<evidence type="ECO:0000313" key="2">
    <source>
        <dbReference type="EMBL" id="KAF5665989.1"/>
    </source>
</evidence>
<keyword evidence="1" id="KW-0732">Signal</keyword>